<dbReference type="InterPro" id="IPR013976">
    <property type="entry name" value="HDOD"/>
</dbReference>
<dbReference type="Gene3D" id="1.10.3210.10">
    <property type="entry name" value="Hypothetical protein af1432"/>
    <property type="match status" value="1"/>
</dbReference>
<proteinExistence type="predicted"/>
<keyword evidence="3" id="KW-1185">Reference proteome</keyword>
<sequence length="282" mass="31205">MANEFSFRILEDIARDLSGEMVCFPTFLDITFQVRTALKNPNLTIEQLGTLIGAEPLMSTKIIRLANSVAINRSGRTIIDVNSAIARVGMEAVRSVSFAVAMEQLLNSKKMAPFQALSRRLWEHTMHVAALCRVLARRTSRLNPDEAMFAGLIHDIGVFYLLSRTVNFPELIADSAELQQLLVQWHDNIGHALLSAMGLPEELLIAVQEHEQERQVTTLATLTDLLFVANKLANVQQPWRDPQFQEPVDLSILSQLFDADALTTLLAESADDVAALKSALGG</sequence>
<reference evidence="2 3" key="1">
    <citation type="submission" date="2016-06" db="EMBL/GenBank/DDBJ databases">
        <authorList>
            <person name="Kjaerup R.B."/>
            <person name="Dalgaard T.S."/>
            <person name="Juul-Madsen H.R."/>
        </authorList>
    </citation>
    <scope>NUCLEOTIDE SEQUENCE [LARGE SCALE GENOMIC DNA]</scope>
    <source>
        <strain evidence="2">3</strain>
    </source>
</reference>
<dbReference type="SUPFAM" id="SSF109604">
    <property type="entry name" value="HD-domain/PDEase-like"/>
    <property type="match status" value="1"/>
</dbReference>
<dbReference type="Pfam" id="PF08668">
    <property type="entry name" value="HDOD"/>
    <property type="match status" value="1"/>
</dbReference>
<dbReference type="Proteomes" id="UP000199169">
    <property type="component" value="Unassembled WGS sequence"/>
</dbReference>
<dbReference type="PANTHER" id="PTHR33525">
    <property type="match status" value="1"/>
</dbReference>
<dbReference type="EMBL" id="FLQX01000142">
    <property type="protein sequence ID" value="SBT08756.1"/>
    <property type="molecule type" value="Genomic_DNA"/>
</dbReference>
<feature type="domain" description="HDOD" evidence="1">
    <location>
        <begin position="24"/>
        <end position="213"/>
    </location>
</feature>
<organism evidence="2 3">
    <name type="scientific">Candidatus Accumulibacter aalborgensis</name>
    <dbReference type="NCBI Taxonomy" id="1860102"/>
    <lineage>
        <taxon>Bacteria</taxon>
        <taxon>Pseudomonadati</taxon>
        <taxon>Pseudomonadota</taxon>
        <taxon>Betaproteobacteria</taxon>
        <taxon>Candidatus Accumulibacter</taxon>
    </lineage>
</organism>
<dbReference type="STRING" id="1860102.ACCAA_630005"/>
<dbReference type="PANTHER" id="PTHR33525:SF3">
    <property type="entry name" value="RIBONUCLEASE Y"/>
    <property type="match status" value="1"/>
</dbReference>
<name>A0A1A8XVJ0_9PROT</name>
<gene>
    <name evidence="2" type="ORF">ACCAA_630005</name>
</gene>
<dbReference type="InterPro" id="IPR003607">
    <property type="entry name" value="HD/PDEase_dom"/>
</dbReference>
<dbReference type="InterPro" id="IPR052340">
    <property type="entry name" value="RNase_Y/CdgJ"/>
</dbReference>
<evidence type="ECO:0000313" key="3">
    <source>
        <dbReference type="Proteomes" id="UP000199169"/>
    </source>
</evidence>
<accession>A0A1A8XVJ0</accession>
<dbReference type="CDD" id="cd00077">
    <property type="entry name" value="HDc"/>
    <property type="match status" value="1"/>
</dbReference>
<dbReference type="SMART" id="SM00471">
    <property type="entry name" value="HDc"/>
    <property type="match status" value="1"/>
</dbReference>
<dbReference type="GO" id="GO:0016787">
    <property type="term" value="F:hydrolase activity"/>
    <property type="evidence" value="ECO:0007669"/>
    <property type="project" value="UniProtKB-KW"/>
</dbReference>
<protein>
    <submittedName>
        <fullName evidence="2">Metal dependent phosphohydrolase</fullName>
    </submittedName>
</protein>
<keyword evidence="2" id="KW-0378">Hydrolase</keyword>
<evidence type="ECO:0000259" key="1">
    <source>
        <dbReference type="PROSITE" id="PS51833"/>
    </source>
</evidence>
<dbReference type="PROSITE" id="PS51833">
    <property type="entry name" value="HDOD"/>
    <property type="match status" value="1"/>
</dbReference>
<dbReference type="RefSeq" id="WP_186408431.1">
    <property type="nucleotide sequence ID" value="NZ_FLQX01000142.1"/>
</dbReference>
<dbReference type="AlphaFoldDB" id="A0A1A8XVJ0"/>
<evidence type="ECO:0000313" key="2">
    <source>
        <dbReference type="EMBL" id="SBT08756.1"/>
    </source>
</evidence>